<keyword evidence="6 13" id="KW-0812">Transmembrane</keyword>
<proteinExistence type="inferred from homology"/>
<dbReference type="AlphaFoldDB" id="A0A076LJ03"/>
<feature type="transmembrane region" description="Helical" evidence="13">
    <location>
        <begin position="88"/>
        <end position="108"/>
    </location>
</feature>
<dbReference type="HOGENOM" id="CLU_095321_3_0_6"/>
<dbReference type="PANTHER" id="PTHR30529">
    <property type="entry name" value="CYTOCHROME B561"/>
    <property type="match status" value="1"/>
</dbReference>
<evidence type="ECO:0000256" key="6">
    <source>
        <dbReference type="ARBA" id="ARBA00022692"/>
    </source>
</evidence>
<evidence type="ECO:0000256" key="1">
    <source>
        <dbReference type="ARBA" id="ARBA00001970"/>
    </source>
</evidence>
<dbReference type="SUPFAM" id="SSF81342">
    <property type="entry name" value="Transmembrane di-heme cytochromes"/>
    <property type="match status" value="1"/>
</dbReference>
<feature type="transmembrane region" description="Helical" evidence="13">
    <location>
        <begin position="7"/>
        <end position="26"/>
    </location>
</feature>
<evidence type="ECO:0000256" key="3">
    <source>
        <dbReference type="ARBA" id="ARBA00022448"/>
    </source>
</evidence>
<dbReference type="GO" id="GO:0022904">
    <property type="term" value="P:respiratory electron transport chain"/>
    <property type="evidence" value="ECO:0007669"/>
    <property type="project" value="InterPro"/>
</dbReference>
<dbReference type="PANTHER" id="PTHR30529:SF3">
    <property type="entry name" value="CYTOCHROME B561 HOMOLOG 1"/>
    <property type="match status" value="1"/>
</dbReference>
<dbReference type="InterPro" id="IPR011577">
    <property type="entry name" value="Cyt_b561_bac/Ni-Hgenase"/>
</dbReference>
<organism evidence="15 16">
    <name type="scientific">Edwardsiella anguillarum ET080813</name>
    <dbReference type="NCBI Taxonomy" id="667120"/>
    <lineage>
        <taxon>Bacteria</taxon>
        <taxon>Pseudomonadati</taxon>
        <taxon>Pseudomonadota</taxon>
        <taxon>Gammaproteobacteria</taxon>
        <taxon>Enterobacterales</taxon>
        <taxon>Hafniaceae</taxon>
        <taxon>Edwardsiella</taxon>
    </lineage>
</organism>
<dbReference type="RefSeq" id="WP_034162614.1">
    <property type="nucleotide sequence ID" value="NZ_CP006664.1"/>
</dbReference>
<evidence type="ECO:0000256" key="2">
    <source>
        <dbReference type="ARBA" id="ARBA00004651"/>
    </source>
</evidence>
<name>A0A076LJ03_9GAMM</name>
<keyword evidence="7" id="KW-0479">Metal-binding</keyword>
<keyword evidence="11 13" id="KW-0472">Membrane</keyword>
<dbReference type="GO" id="GO:0046872">
    <property type="term" value="F:metal ion binding"/>
    <property type="evidence" value="ECO:0007669"/>
    <property type="project" value="UniProtKB-KW"/>
</dbReference>
<evidence type="ECO:0000256" key="13">
    <source>
        <dbReference type="SAM" id="Phobius"/>
    </source>
</evidence>
<dbReference type="Proteomes" id="UP000028681">
    <property type="component" value="Chromosome"/>
</dbReference>
<keyword evidence="5" id="KW-0349">Heme</keyword>
<evidence type="ECO:0000256" key="7">
    <source>
        <dbReference type="ARBA" id="ARBA00022723"/>
    </source>
</evidence>
<evidence type="ECO:0000313" key="15">
    <source>
        <dbReference type="EMBL" id="AIJ06872.1"/>
    </source>
</evidence>
<dbReference type="KEGG" id="ete:ETEE_0394"/>
<feature type="transmembrane region" description="Helical" evidence="13">
    <location>
        <begin position="46"/>
        <end position="67"/>
    </location>
</feature>
<evidence type="ECO:0000256" key="12">
    <source>
        <dbReference type="ARBA" id="ARBA00037975"/>
    </source>
</evidence>
<evidence type="ECO:0000256" key="9">
    <source>
        <dbReference type="ARBA" id="ARBA00022989"/>
    </source>
</evidence>
<keyword evidence="4" id="KW-1003">Cell membrane</keyword>
<dbReference type="EMBL" id="CP006664">
    <property type="protein sequence ID" value="AIJ06872.1"/>
    <property type="molecule type" value="Genomic_DNA"/>
</dbReference>
<dbReference type="Pfam" id="PF01292">
    <property type="entry name" value="Ni_hydr_CYTB"/>
    <property type="match status" value="1"/>
</dbReference>
<dbReference type="GO" id="GO:0009055">
    <property type="term" value="F:electron transfer activity"/>
    <property type="evidence" value="ECO:0007669"/>
    <property type="project" value="InterPro"/>
</dbReference>
<evidence type="ECO:0000259" key="14">
    <source>
        <dbReference type="Pfam" id="PF01292"/>
    </source>
</evidence>
<evidence type="ECO:0000256" key="10">
    <source>
        <dbReference type="ARBA" id="ARBA00023004"/>
    </source>
</evidence>
<comment type="cofactor">
    <cofactor evidence="1">
        <name>heme b</name>
        <dbReference type="ChEBI" id="CHEBI:60344"/>
    </cofactor>
</comment>
<keyword evidence="10" id="KW-0408">Iron</keyword>
<dbReference type="GO" id="GO:0020037">
    <property type="term" value="F:heme binding"/>
    <property type="evidence" value="ECO:0007669"/>
    <property type="project" value="TreeGrafter"/>
</dbReference>
<accession>A0A076LJ03</accession>
<feature type="domain" description="Cytochrome b561 bacterial/Ni-hydrogenase" evidence="14">
    <location>
        <begin position="3"/>
        <end position="173"/>
    </location>
</feature>
<evidence type="ECO:0000256" key="8">
    <source>
        <dbReference type="ARBA" id="ARBA00022982"/>
    </source>
</evidence>
<dbReference type="GO" id="GO:0005886">
    <property type="term" value="C:plasma membrane"/>
    <property type="evidence" value="ECO:0007669"/>
    <property type="project" value="UniProtKB-SubCell"/>
</dbReference>
<dbReference type="InterPro" id="IPR016174">
    <property type="entry name" value="Di-haem_cyt_TM"/>
</dbReference>
<comment type="subcellular location">
    <subcellularLocation>
        <location evidence="2">Cell membrane</location>
        <topology evidence="2">Multi-pass membrane protein</topology>
    </subcellularLocation>
</comment>
<keyword evidence="8" id="KW-0249">Electron transport</keyword>
<sequence length="178" mass="20473">MQRFSKIQISLHWITLLLIAIAYISIEFRSLFAKDSPAYLLMREVHYNAGVLVWIAMLIRLGLRHILPDPPILPPPPRWQHLAARMMYLTLYLWFLAIPLLGVTLMAYGGKSWSLFGMTIAPWVTPDPSMKSVIKEWHVVLANIGYALIAMHTAAALFHHYVIRDNALLLMMPQKKTR</sequence>
<comment type="similarity">
    <text evidence="12">Belongs to the cytochrome b561 family.</text>
</comment>
<feature type="transmembrane region" description="Helical" evidence="13">
    <location>
        <begin position="137"/>
        <end position="162"/>
    </location>
</feature>
<evidence type="ECO:0000256" key="4">
    <source>
        <dbReference type="ARBA" id="ARBA00022475"/>
    </source>
</evidence>
<dbReference type="InterPro" id="IPR052168">
    <property type="entry name" value="Cytochrome_b561_oxidase"/>
</dbReference>
<keyword evidence="9 13" id="KW-1133">Transmembrane helix</keyword>
<gene>
    <name evidence="15" type="ORF">ETEE_0394</name>
</gene>
<keyword evidence="3" id="KW-0813">Transport</keyword>
<evidence type="ECO:0000256" key="11">
    <source>
        <dbReference type="ARBA" id="ARBA00023136"/>
    </source>
</evidence>
<dbReference type="GeneID" id="33938170"/>
<protein>
    <submittedName>
        <fullName evidence="15">Cytochrome</fullName>
    </submittedName>
</protein>
<evidence type="ECO:0000256" key="5">
    <source>
        <dbReference type="ARBA" id="ARBA00022617"/>
    </source>
</evidence>
<evidence type="ECO:0000313" key="16">
    <source>
        <dbReference type="Proteomes" id="UP000028681"/>
    </source>
</evidence>
<reference evidence="15 16" key="1">
    <citation type="journal article" date="2012" name="PLoS ONE">
        <title>Edwardsiella comparative phylogenomics reveal the new intra/inter-species taxonomic relationships, virulence evolution and niche adaptation mechanisms.</title>
        <authorList>
            <person name="Yang M."/>
            <person name="Lv Y."/>
            <person name="Xiao J."/>
            <person name="Wu H."/>
            <person name="Zheng H."/>
            <person name="Liu Q."/>
            <person name="Zhang Y."/>
            <person name="Wang Q."/>
        </authorList>
    </citation>
    <scope>NUCLEOTIDE SEQUENCE [LARGE SCALE GENOMIC DNA]</scope>
    <source>
        <strain evidence="16">080813</strain>
    </source>
</reference>